<dbReference type="InterPro" id="IPR004314">
    <property type="entry name" value="Neprosin"/>
</dbReference>
<keyword evidence="1" id="KW-0472">Membrane</keyword>
<dbReference type="PANTHER" id="PTHR31589">
    <property type="entry name" value="PROTEIN, PUTATIVE (DUF239)-RELATED-RELATED"/>
    <property type="match status" value="1"/>
</dbReference>
<evidence type="ECO:0000259" key="2">
    <source>
        <dbReference type="PROSITE" id="PS52045"/>
    </source>
</evidence>
<dbReference type="PANTHER" id="PTHR31589:SF175">
    <property type="entry name" value="CARBOXYL-TERMINAL PEPTIDASE"/>
    <property type="match status" value="1"/>
</dbReference>
<keyword evidence="1" id="KW-0812">Transmembrane</keyword>
<dbReference type="PaxDb" id="3827-XP_004516140.1"/>
<feature type="domain" description="Neprosin PEP catalytic" evidence="2">
    <location>
        <begin position="162"/>
        <end position="415"/>
    </location>
</feature>
<accession>A0A1S2Z6X8</accession>
<dbReference type="Proteomes" id="UP000087171">
    <property type="component" value="Unplaced"/>
</dbReference>
<protein>
    <submittedName>
        <fullName evidence="4">Uncharacterized protein LOC101488622</fullName>
    </submittedName>
</protein>
<dbReference type="AlphaFoldDB" id="A0A1S2Z6X8"/>
<gene>
    <name evidence="4" type="primary">LOC101488622</name>
</gene>
<dbReference type="GeneID" id="101488622"/>
<reference evidence="4" key="1">
    <citation type="submission" date="2025-08" db="UniProtKB">
        <authorList>
            <consortium name="RefSeq"/>
        </authorList>
    </citation>
    <scope>IDENTIFICATION</scope>
    <source>
        <tissue evidence="4">Etiolated seedlings</tissue>
    </source>
</reference>
<dbReference type="PROSITE" id="PS52045">
    <property type="entry name" value="NEPROSIN_PEP_CD"/>
    <property type="match status" value="1"/>
</dbReference>
<feature type="transmembrane region" description="Helical" evidence="1">
    <location>
        <begin position="7"/>
        <end position="28"/>
    </location>
</feature>
<proteinExistence type="predicted"/>
<evidence type="ECO:0000313" key="3">
    <source>
        <dbReference type="Proteomes" id="UP000087171"/>
    </source>
</evidence>
<dbReference type="Pfam" id="PF14365">
    <property type="entry name" value="Neprosin_AP"/>
    <property type="match status" value="1"/>
</dbReference>
<keyword evidence="3" id="KW-1185">Reference proteome</keyword>
<dbReference type="OrthoDB" id="1858978at2759"/>
<dbReference type="RefSeq" id="XP_004516140.1">
    <property type="nucleotide sequence ID" value="XM_004516083.3"/>
</dbReference>
<dbReference type="Pfam" id="PF03080">
    <property type="entry name" value="Neprosin"/>
    <property type="match status" value="1"/>
</dbReference>
<dbReference type="KEGG" id="cam:101488622"/>
<dbReference type="eggNOG" id="ENOG502QVKG">
    <property type="taxonomic scope" value="Eukaryota"/>
</dbReference>
<dbReference type="Gene3D" id="3.90.1320.10">
    <property type="entry name" value="Outer-capsid protein sigma 3, large lobe"/>
    <property type="match status" value="1"/>
</dbReference>
<sequence>MEIFSSPIIFLLIHFIFFVYLICPIYSLNTNGHQLVNQTFLQEKKIQQLKETIANRLKQINKPAVKTIHSPDGDIIDCVRSYEQPAFDHPLLKGHKILDPPESPINKYEKGNMSDIVQLWTLSGESCPEGTIPIRRTTEQDLLRAESIDTFGRKLHNFRSDSNANNGHEHAIGFVYGKLYGATASINVWSPQVEIPDEFSLAQIWIVNGSYGEDLTTLEAGWQVYPRFYGDNSPRLFIYWTTDSYKQTGCYNLLCSAFVQTSSKHVIGAAIPSASTFNGPQLSITFSIWKDPNNGNWWLEFGAGNKIGYWPSSLVPHLKDYANEVHFGGEIVNRKRGGYHTSTQMGSGHFPEEGFRKAAYFRNCLILDDNRRLTSLPEPKLLVQSPNCYSIEYELSKAWGSHFYFGGPGRSNKCP</sequence>
<evidence type="ECO:0000256" key="1">
    <source>
        <dbReference type="SAM" id="Phobius"/>
    </source>
</evidence>
<evidence type="ECO:0000313" key="4">
    <source>
        <dbReference type="RefSeq" id="XP_004516140.1"/>
    </source>
</evidence>
<keyword evidence="1" id="KW-1133">Transmembrane helix</keyword>
<name>A0A1S2Z6X8_CICAR</name>
<organism evidence="3 4">
    <name type="scientific">Cicer arietinum</name>
    <name type="common">Chickpea</name>
    <name type="synonym">Garbanzo</name>
    <dbReference type="NCBI Taxonomy" id="3827"/>
    <lineage>
        <taxon>Eukaryota</taxon>
        <taxon>Viridiplantae</taxon>
        <taxon>Streptophyta</taxon>
        <taxon>Embryophyta</taxon>
        <taxon>Tracheophyta</taxon>
        <taxon>Spermatophyta</taxon>
        <taxon>Magnoliopsida</taxon>
        <taxon>eudicotyledons</taxon>
        <taxon>Gunneridae</taxon>
        <taxon>Pentapetalae</taxon>
        <taxon>rosids</taxon>
        <taxon>fabids</taxon>
        <taxon>Fabales</taxon>
        <taxon>Fabaceae</taxon>
        <taxon>Papilionoideae</taxon>
        <taxon>50 kb inversion clade</taxon>
        <taxon>NPAAA clade</taxon>
        <taxon>Hologalegina</taxon>
        <taxon>IRL clade</taxon>
        <taxon>Cicereae</taxon>
        <taxon>Cicer</taxon>
    </lineage>
</organism>
<dbReference type="InterPro" id="IPR053168">
    <property type="entry name" value="Glutamic_endopeptidase"/>
</dbReference>
<dbReference type="InterPro" id="IPR025521">
    <property type="entry name" value="Neprosin_propep"/>
</dbReference>